<comment type="caution">
    <text evidence="2">The sequence shown here is derived from an EMBL/GenBank/DDBJ whole genome shotgun (WGS) entry which is preliminary data.</text>
</comment>
<dbReference type="Proteomes" id="UP000887043">
    <property type="component" value="Unassembled WGS sequence"/>
</dbReference>
<dbReference type="EMBL" id="BPTR01000001">
    <property type="protein sequence ID" value="GJG26397.1"/>
    <property type="molecule type" value="Genomic_DNA"/>
</dbReference>
<dbReference type="GeneID" id="72480571"/>
<organism evidence="2 3">
    <name type="scientific">Segatella bryantii</name>
    <name type="common">Prevotella bryantii</name>
    <dbReference type="NCBI Taxonomy" id="77095"/>
    <lineage>
        <taxon>Bacteria</taxon>
        <taxon>Pseudomonadati</taxon>
        <taxon>Bacteroidota</taxon>
        <taxon>Bacteroidia</taxon>
        <taxon>Bacteroidales</taxon>
        <taxon>Prevotellaceae</taxon>
        <taxon>Segatella</taxon>
    </lineage>
</organism>
<proteinExistence type="predicted"/>
<protein>
    <recommendedName>
        <fullName evidence="1">DUF4435 domain-containing protein</fullName>
    </recommendedName>
</protein>
<evidence type="ECO:0000313" key="3">
    <source>
        <dbReference type="Proteomes" id="UP000887043"/>
    </source>
</evidence>
<dbReference type="AlphaFoldDB" id="A0AA37HUH0"/>
<name>A0AA37HUH0_SEGBR</name>
<dbReference type="Pfam" id="PF14491">
    <property type="entry name" value="DUF4435"/>
    <property type="match status" value="1"/>
</dbReference>
<evidence type="ECO:0000313" key="2">
    <source>
        <dbReference type="EMBL" id="GJG26397.1"/>
    </source>
</evidence>
<evidence type="ECO:0000259" key="1">
    <source>
        <dbReference type="Pfam" id="PF14491"/>
    </source>
</evidence>
<feature type="domain" description="DUF4435" evidence="1">
    <location>
        <begin position="27"/>
        <end position="268"/>
    </location>
</feature>
<reference evidence="2" key="1">
    <citation type="submission" date="2021-08" db="EMBL/GenBank/DDBJ databases">
        <title>Prevotella lacticifex sp. nov., isolated from rumen of cow.</title>
        <authorList>
            <person name="Shinkai T."/>
            <person name="Ikeyama N."/>
            <person name="Kumagai M."/>
            <person name="Ohmori H."/>
            <person name="Sakamoto M."/>
            <person name="Ohkuma M."/>
            <person name="Mitsumori M."/>
        </authorList>
    </citation>
    <scope>NUCLEOTIDE SEQUENCE</scope>
    <source>
        <strain evidence="2">DSM 11371</strain>
    </source>
</reference>
<dbReference type="InterPro" id="IPR029492">
    <property type="entry name" value="DUF4435"/>
</dbReference>
<accession>A0AA37HUH0</accession>
<sequence length="332" mass="38821">MGSRLVDNITSKYIEAANQLTSKSARRRIVAYVESYDDVYFWRTILSQFEDETRYFEVMLPTRDNTLERGKKAAITNMKKGLGKDMIACVDADYDYLKSGYTQSSREMLDSPYIFHTYVYAIENFQCYAPSLHNVCVAVTLNDSLDFDFVDYFSRFSKIIYPLFVWNISLACSSYFNAFTMSDFNSVIEMRHLHNKNPWSLLDRLEEKVRARVHVLEQNYPDVAGQWKLTEERLRNLGVSPENTYLYIQGHHLFDKFTSPLLNKICSHLVEQRLREIDEQSIHSAQKETEMTCYENSVLPIKAMLKKNLGFVFAPQYKQIVNDLAKYIEETS</sequence>
<gene>
    <name evidence="2" type="ORF">PRRU23_00970</name>
</gene>
<dbReference type="RefSeq" id="WP_006283041.1">
    <property type="nucleotide sequence ID" value="NZ_BPTR01000001.1"/>
</dbReference>